<dbReference type="OrthoDB" id="9772485at2"/>
<feature type="domain" description="Glycosyl transferase family 1" evidence="3">
    <location>
        <begin position="217"/>
        <end position="375"/>
    </location>
</feature>
<evidence type="ECO:0000256" key="2">
    <source>
        <dbReference type="ARBA" id="ARBA00022679"/>
    </source>
</evidence>
<evidence type="ECO:0000313" key="4">
    <source>
        <dbReference type="EMBL" id="ADV68075.1"/>
    </source>
</evidence>
<dbReference type="PANTHER" id="PTHR12526:SF510">
    <property type="entry name" value="D-INOSITOL 3-PHOSPHATE GLYCOSYLTRANSFERASE"/>
    <property type="match status" value="1"/>
</dbReference>
<dbReference type="RefSeq" id="WP_013557580.1">
    <property type="nucleotide sequence ID" value="NC_014958.1"/>
</dbReference>
<dbReference type="HOGENOM" id="CLU_059315_0_0_0"/>
<dbReference type="Proteomes" id="UP000008635">
    <property type="component" value="Chromosome"/>
</dbReference>
<dbReference type="InterPro" id="IPR001296">
    <property type="entry name" value="Glyco_trans_1"/>
</dbReference>
<reference evidence="4 5" key="1">
    <citation type="journal article" date="2011" name="Stand. Genomic Sci.">
        <title>Complete genome sequence of Deinococcus maricopensis type strain (LB-34).</title>
        <authorList>
            <person name="Pukall R."/>
            <person name="Zeytun A."/>
            <person name="Lucas S."/>
            <person name="Lapidus A."/>
            <person name="Hammon N."/>
            <person name="Deshpande S."/>
            <person name="Nolan M."/>
            <person name="Cheng J.F."/>
            <person name="Pitluck S."/>
            <person name="Liolios K."/>
            <person name="Pagani I."/>
            <person name="Mikhailova N."/>
            <person name="Ivanova N."/>
            <person name="Mavromatis K."/>
            <person name="Pati A."/>
            <person name="Tapia R."/>
            <person name="Han C."/>
            <person name="Goodwin L."/>
            <person name="Chen A."/>
            <person name="Palaniappan K."/>
            <person name="Land M."/>
            <person name="Hauser L."/>
            <person name="Chang Y.J."/>
            <person name="Jeffries C.D."/>
            <person name="Brambilla E.M."/>
            <person name="Rohde M."/>
            <person name="Goker M."/>
            <person name="Detter J.C."/>
            <person name="Woyke T."/>
            <person name="Bristow J."/>
            <person name="Eisen J.A."/>
            <person name="Markowitz V."/>
            <person name="Hugenholtz P."/>
            <person name="Kyrpides N.C."/>
            <person name="Klenk H.P."/>
        </authorList>
    </citation>
    <scope>NUCLEOTIDE SEQUENCE [LARGE SCALE GENOMIC DNA]</scope>
    <source>
        <strain evidence="5">DSM 21211 / LMG 22137 / NRRL B-23946 / LB-34</strain>
    </source>
</reference>
<evidence type="ECO:0000256" key="1">
    <source>
        <dbReference type="ARBA" id="ARBA00022676"/>
    </source>
</evidence>
<dbReference type="Pfam" id="PF00534">
    <property type="entry name" value="Glycos_transf_1"/>
    <property type="match status" value="1"/>
</dbReference>
<dbReference type="AlphaFoldDB" id="E8UAI6"/>
<gene>
    <name evidence="4" type="ordered locus">Deima_2440</name>
</gene>
<keyword evidence="2 4" id="KW-0808">Transferase</keyword>
<dbReference type="STRING" id="709986.Deima_2440"/>
<evidence type="ECO:0000259" key="3">
    <source>
        <dbReference type="Pfam" id="PF00534"/>
    </source>
</evidence>
<dbReference type="eggNOG" id="COG0438">
    <property type="taxonomic scope" value="Bacteria"/>
</dbReference>
<dbReference type="EMBL" id="CP002454">
    <property type="protein sequence ID" value="ADV68075.1"/>
    <property type="molecule type" value="Genomic_DNA"/>
</dbReference>
<dbReference type="Gene3D" id="3.40.50.2000">
    <property type="entry name" value="Glycogen Phosphorylase B"/>
    <property type="match status" value="1"/>
</dbReference>
<protein>
    <submittedName>
        <fullName evidence="4">Glycosyl transferase group 1</fullName>
    </submittedName>
</protein>
<dbReference type="GO" id="GO:0016757">
    <property type="term" value="F:glycosyltransferase activity"/>
    <property type="evidence" value="ECO:0007669"/>
    <property type="project" value="UniProtKB-KW"/>
</dbReference>
<keyword evidence="1" id="KW-0328">Glycosyltransferase</keyword>
<name>E8UAI6_DEIML</name>
<dbReference type="KEGG" id="dmr:Deima_2440"/>
<organism evidence="4 5">
    <name type="scientific">Deinococcus maricopensis (strain DSM 21211 / LMG 22137 / NRRL B-23946 / LB-34)</name>
    <dbReference type="NCBI Taxonomy" id="709986"/>
    <lineage>
        <taxon>Bacteria</taxon>
        <taxon>Thermotogati</taxon>
        <taxon>Deinococcota</taxon>
        <taxon>Deinococci</taxon>
        <taxon>Deinococcales</taxon>
        <taxon>Deinococcaceae</taxon>
        <taxon>Deinococcus</taxon>
    </lineage>
</organism>
<evidence type="ECO:0000313" key="5">
    <source>
        <dbReference type="Proteomes" id="UP000008635"/>
    </source>
</evidence>
<keyword evidence="5" id="KW-1185">Reference proteome</keyword>
<dbReference type="PANTHER" id="PTHR12526">
    <property type="entry name" value="GLYCOSYLTRANSFERASE"/>
    <property type="match status" value="1"/>
</dbReference>
<accession>E8UAI6</accession>
<reference evidence="5" key="2">
    <citation type="submission" date="2011-01" db="EMBL/GenBank/DDBJ databases">
        <title>The complete genome of Deinococcus maricopensis DSM 21211.</title>
        <authorList>
            <consortium name="US DOE Joint Genome Institute (JGI-PGF)"/>
            <person name="Lucas S."/>
            <person name="Copeland A."/>
            <person name="Lapidus A."/>
            <person name="Goodwin L."/>
            <person name="Pitluck S."/>
            <person name="Kyrpides N."/>
            <person name="Mavromatis K."/>
            <person name="Pagani I."/>
            <person name="Ivanova N."/>
            <person name="Ovchinnikova G."/>
            <person name="Zeytun A."/>
            <person name="Detter J.C."/>
            <person name="Han C."/>
            <person name="Land M."/>
            <person name="Hauser L."/>
            <person name="Markowitz V."/>
            <person name="Cheng J.-F."/>
            <person name="Hugenholtz P."/>
            <person name="Woyke T."/>
            <person name="Wu D."/>
            <person name="Pukall R."/>
            <person name="Gehrich-Schroeter G."/>
            <person name="Brambilla E."/>
            <person name="Klenk H.-P."/>
            <person name="Eisen J.A."/>
        </authorList>
    </citation>
    <scope>NUCLEOTIDE SEQUENCE [LARGE SCALE GENOMIC DNA]</scope>
    <source>
        <strain evidence="5">DSM 21211 / LMG 22137 / NRRL B-23946 / LB-34</strain>
    </source>
</reference>
<proteinExistence type="predicted"/>
<sequence length="399" mass="44530">MTSSHPLPPPPHTPPAPGRIAAVMDAYLPGRLAGGPVTTLANMTAALSGELDFLVITRNKDIDGQVYADLTPNTLIQTPHSHNLYLDDAHFTAAHIVQRALDLGAQYLYLNSFFSPTVIRLLLYLRRTRPPLKVVLAPRGEFSPGALQLKRAKKQLYLTFFRRLRLDRVVDVFQASAFLEECDIRRQLGPVHVQIAPNIPDAVGDTPAPRFTRGAVPRLVFLSRITPKKNLLYALKLLAQWPTPLALDVYGPLEDRAYWEACRAAMRHLPEHVQVTYRDVVDHAEAHTVFGQYDGFLFPTQGENFGHVILEALGAGCPVVLSDQTPWQDLDAEGVGWVCDLHHPEQFLRALEALLATPDDALQARRDRCVAYARRTAHDPLVRASNLHLFPHALRPSHE</sequence>
<dbReference type="SUPFAM" id="SSF53756">
    <property type="entry name" value="UDP-Glycosyltransferase/glycogen phosphorylase"/>
    <property type="match status" value="1"/>
</dbReference>